<dbReference type="EMBL" id="BARV01000986">
    <property type="protein sequence ID" value="GAH90863.1"/>
    <property type="molecule type" value="Genomic_DNA"/>
</dbReference>
<feature type="non-terminal residue" evidence="3">
    <location>
        <position position="1"/>
    </location>
</feature>
<proteinExistence type="predicted"/>
<accession>X1L9N1</accession>
<evidence type="ECO:0000259" key="2">
    <source>
        <dbReference type="SMART" id="SM00460"/>
    </source>
</evidence>
<protein>
    <recommendedName>
        <fullName evidence="2">Transglutaminase-like domain-containing protein</fullName>
    </recommendedName>
</protein>
<sequence>KMDFPSEITLSEPELVFMVRSSEPGYWRATLLNTTDGSYWYRSDYHASMGIGYEIFMEPNFILSSINKVYAGEEGEMQIIFTPETKIETEEGLTLDEDILKAKIIDTLLEGGGISDLEKLNIPNIEFIKQSYVIKKLISPYVFSINVPIKIESKYPKNFSISETGNIMTQDLLKNGDEYDIISIVSTATPEMLRNAQTDYPDYFDSRKYTKIFKFENKPLDPRIKELAKEITNGIDNNYDKAVSIRDYLKENYYYSLDIEDIPSGYDISNFLFETKKGYCQHYAASMALMCRLLGIPSRVAVGYRTGVLNKKTRFYHVNRNNIHMWVEVYFPNYGWKVFEPTSPFEAPEYEGGIKKEIVGGEPAERRMRSLEELLEDVELGEGEEIGPIKKPVKPSKIILAILAIISSIFLSFCLIIFTKDFRDYLDIYKNINNPNRYIRACYRKIIRKLSDFGFQKKFWEDSSEYAVRVKEKEDLNIDKITELYLLSAYSNKRLYKHEIGGARRMVIDFSKHVKDKFLPIERFKALISLNSLPTLKKLLSSFYKFIKSFTRFHK</sequence>
<dbReference type="SMART" id="SM00460">
    <property type="entry name" value="TGc"/>
    <property type="match status" value="1"/>
</dbReference>
<comment type="caution">
    <text evidence="3">The sequence shown here is derived from an EMBL/GenBank/DDBJ whole genome shotgun (WGS) entry which is preliminary data.</text>
</comment>
<dbReference type="PANTHER" id="PTHR42736:SF1">
    <property type="entry name" value="PROTEIN-GLUTAMINE GAMMA-GLUTAMYLTRANSFERASE"/>
    <property type="match status" value="1"/>
</dbReference>
<dbReference type="Pfam" id="PF01841">
    <property type="entry name" value="Transglut_core"/>
    <property type="match status" value="1"/>
</dbReference>
<dbReference type="AlphaFoldDB" id="X1L9N1"/>
<reference evidence="3" key="1">
    <citation type="journal article" date="2014" name="Front. Microbiol.">
        <title>High frequency of phylogenetically diverse reductive dehalogenase-homologous genes in deep subseafloor sedimentary metagenomes.</title>
        <authorList>
            <person name="Kawai M."/>
            <person name="Futagami T."/>
            <person name="Toyoda A."/>
            <person name="Takaki Y."/>
            <person name="Nishi S."/>
            <person name="Hori S."/>
            <person name="Arai W."/>
            <person name="Tsubouchi T."/>
            <person name="Morono Y."/>
            <person name="Uchiyama I."/>
            <person name="Ito T."/>
            <person name="Fujiyama A."/>
            <person name="Inagaki F."/>
            <person name="Takami H."/>
        </authorList>
    </citation>
    <scope>NUCLEOTIDE SEQUENCE</scope>
    <source>
        <strain evidence="3">Expedition CK06-06</strain>
    </source>
</reference>
<evidence type="ECO:0000313" key="3">
    <source>
        <dbReference type="EMBL" id="GAH90863.1"/>
    </source>
</evidence>
<dbReference type="InterPro" id="IPR002931">
    <property type="entry name" value="Transglutaminase-like"/>
</dbReference>
<dbReference type="InterPro" id="IPR038765">
    <property type="entry name" value="Papain-like_cys_pep_sf"/>
</dbReference>
<dbReference type="SUPFAM" id="SSF54001">
    <property type="entry name" value="Cysteine proteinases"/>
    <property type="match status" value="1"/>
</dbReference>
<keyword evidence="1" id="KW-0472">Membrane</keyword>
<dbReference type="InterPro" id="IPR052901">
    <property type="entry name" value="Bact_TGase-like"/>
</dbReference>
<feature type="transmembrane region" description="Helical" evidence="1">
    <location>
        <begin position="398"/>
        <end position="418"/>
    </location>
</feature>
<evidence type="ECO:0000256" key="1">
    <source>
        <dbReference type="SAM" id="Phobius"/>
    </source>
</evidence>
<keyword evidence="1" id="KW-0812">Transmembrane</keyword>
<gene>
    <name evidence="3" type="ORF">S06H3_03126</name>
</gene>
<name>X1L9N1_9ZZZZ</name>
<keyword evidence="1" id="KW-1133">Transmembrane helix</keyword>
<organism evidence="3">
    <name type="scientific">marine sediment metagenome</name>
    <dbReference type="NCBI Taxonomy" id="412755"/>
    <lineage>
        <taxon>unclassified sequences</taxon>
        <taxon>metagenomes</taxon>
        <taxon>ecological metagenomes</taxon>
    </lineage>
</organism>
<feature type="domain" description="Transglutaminase-like" evidence="2">
    <location>
        <begin position="272"/>
        <end position="343"/>
    </location>
</feature>
<dbReference type="Gene3D" id="3.10.620.30">
    <property type="match status" value="1"/>
</dbReference>
<dbReference type="PANTHER" id="PTHR42736">
    <property type="entry name" value="PROTEIN-GLUTAMINE GAMMA-GLUTAMYLTRANSFERASE"/>
    <property type="match status" value="1"/>
</dbReference>